<evidence type="ECO:0000256" key="6">
    <source>
        <dbReference type="ARBA" id="ARBA00022840"/>
    </source>
</evidence>
<dbReference type="PANTHER" id="PTHR30258:SF2">
    <property type="entry name" value="COMG OPERON PROTEIN 1"/>
    <property type="match status" value="1"/>
</dbReference>
<proteinExistence type="inferred from homology"/>
<dbReference type="Gene3D" id="1.20.81.30">
    <property type="entry name" value="Type II secretion system (T2SS), domain F"/>
    <property type="match status" value="2"/>
</dbReference>
<organism evidence="11 12">
    <name type="scientific">Listeria monocytogenes</name>
    <dbReference type="NCBI Taxonomy" id="1639"/>
    <lineage>
        <taxon>Bacteria</taxon>
        <taxon>Bacillati</taxon>
        <taxon>Bacillota</taxon>
        <taxon>Bacilli</taxon>
        <taxon>Bacillales</taxon>
        <taxon>Listeriaceae</taxon>
        <taxon>Listeria</taxon>
    </lineage>
</organism>
<dbReference type="Pfam" id="PF00437">
    <property type="entry name" value="T2SSE"/>
    <property type="match status" value="1"/>
</dbReference>
<dbReference type="NCBIfam" id="NF041012">
    <property type="entry name" value="T4P_ComGB"/>
    <property type="match status" value="1"/>
</dbReference>
<dbReference type="CDD" id="cd01129">
    <property type="entry name" value="PulE-GspE-like"/>
    <property type="match status" value="1"/>
</dbReference>
<dbReference type="InterPro" id="IPR027417">
    <property type="entry name" value="P-loop_NTPase"/>
</dbReference>
<gene>
    <name evidence="11" type="ORF">BCZ19_05845</name>
</gene>
<dbReference type="GO" id="GO:0005886">
    <property type="term" value="C:plasma membrane"/>
    <property type="evidence" value="ECO:0007669"/>
    <property type="project" value="UniProtKB-SubCell"/>
</dbReference>
<name>A0A826CKW2_LISMN</name>
<dbReference type="PROSITE" id="PS00662">
    <property type="entry name" value="T2SP_E"/>
    <property type="match status" value="1"/>
</dbReference>
<evidence type="ECO:0000313" key="11">
    <source>
        <dbReference type="EMBL" id="ECX6924183.1"/>
    </source>
</evidence>
<comment type="subcellular location">
    <subcellularLocation>
        <location evidence="1">Cell membrane</location>
        <topology evidence="1">Multi-pass membrane protein</topology>
    </subcellularLocation>
</comment>
<accession>A0A826CKW2</accession>
<sequence>MPQKMTEHIITQALRVHASDVHIHPLSNRYLLRLRVNGTLIPLLYLPIDVGEKLISFLKFQAALDISEKRRPQSGSFEKNTNTEKIAIRLSTMPSKDFHESMVIRIFRYKYPIPFLKSSVFPRSTNQIQQQCKNQTGLFLFSGSTGSGKSSSMYSLVSSIENKDELQIITIEDPVEHHSPGFLQIEVNEKASITYAPIIRSVLRHDPDILIIGEIRDAETAKIVVRAALTGHLVLSTVHAGDAYGVLLRLLEFGISSEELAQCLLGISFQKLTHLVCTFCGEKCHPLCTHLHRKRTAIYEVLTQQEIKAYFQSNKQQIKPKYPIKRTFEKGVAYGFFQRTNWKEDGEFLIRVASLLEKGFSLDATISYLSITSPKYRKRYEQIITSLANGNSFSYALSKNGFPEFICSQLHYASSHGYFLQTIHETGVHMKRKAEEKNALMKTFQYPLVLFSTVILVFFLLRIFLLPKFELLFTQLSTNGTVGTKFTYFLLEKIPVLLGIFLLSLFLIFSFLIRKQKQKNAYDRAYFYCRIPYIRQFSRIHYSQYLSRELGYLLKSGLSITHIMHLFAQEESPAFFQAIARQILPTLEQGLSLTKALEKMPIFERELYYIAIHGEKNGNLAEEFLFYYNLCHQKSLQKTEKLFSFIQPIVFIVIGILIVSIYLSILYPMFSMVNQI</sequence>
<feature type="transmembrane region" description="Helical" evidence="9">
    <location>
        <begin position="494"/>
        <end position="513"/>
    </location>
</feature>
<evidence type="ECO:0000259" key="10">
    <source>
        <dbReference type="PROSITE" id="PS00662"/>
    </source>
</evidence>
<evidence type="ECO:0000256" key="2">
    <source>
        <dbReference type="ARBA" id="ARBA00006611"/>
    </source>
</evidence>
<dbReference type="Pfam" id="PF00482">
    <property type="entry name" value="T2SSF"/>
    <property type="match status" value="2"/>
</dbReference>
<keyword evidence="5" id="KW-0547">Nucleotide-binding</keyword>
<evidence type="ECO:0000256" key="8">
    <source>
        <dbReference type="ARBA" id="ARBA00023136"/>
    </source>
</evidence>
<comment type="caution">
    <text evidence="11">The sequence shown here is derived from an EMBL/GenBank/DDBJ whole genome shotgun (WGS) entry which is preliminary data.</text>
</comment>
<comment type="similarity">
    <text evidence="2">Belongs to the GSP E family.</text>
</comment>
<dbReference type="InterPro" id="IPR047692">
    <property type="entry name" value="T4P_ComGB"/>
</dbReference>
<dbReference type="GO" id="GO:0016887">
    <property type="term" value="F:ATP hydrolysis activity"/>
    <property type="evidence" value="ECO:0007669"/>
    <property type="project" value="TreeGrafter"/>
</dbReference>
<dbReference type="Proteomes" id="UP000427828">
    <property type="component" value="Unassembled WGS sequence"/>
</dbReference>
<dbReference type="AlphaFoldDB" id="A0A826CKW2"/>
<dbReference type="InterPro" id="IPR001482">
    <property type="entry name" value="T2SS/T4SS_dom"/>
</dbReference>
<protein>
    <recommendedName>
        <fullName evidence="10">Bacterial type II secretion system protein E domain-containing protein</fullName>
    </recommendedName>
</protein>
<feature type="transmembrane region" description="Helical" evidence="9">
    <location>
        <begin position="642"/>
        <end position="667"/>
    </location>
</feature>
<evidence type="ECO:0000256" key="7">
    <source>
        <dbReference type="ARBA" id="ARBA00022989"/>
    </source>
</evidence>
<keyword evidence="4 9" id="KW-0812">Transmembrane</keyword>
<evidence type="ECO:0000256" key="1">
    <source>
        <dbReference type="ARBA" id="ARBA00004651"/>
    </source>
</evidence>
<feature type="transmembrane region" description="Helical" evidence="9">
    <location>
        <begin position="446"/>
        <end position="465"/>
    </location>
</feature>
<keyword evidence="3" id="KW-1003">Cell membrane</keyword>
<keyword evidence="8 9" id="KW-0472">Membrane</keyword>
<dbReference type="FunFam" id="3.40.50.300:FF:001478">
    <property type="entry name" value="Similar to late competence protein comGA"/>
    <property type="match status" value="1"/>
</dbReference>
<dbReference type="InterPro" id="IPR018076">
    <property type="entry name" value="T2SS_GspF_dom"/>
</dbReference>
<evidence type="ECO:0000256" key="9">
    <source>
        <dbReference type="SAM" id="Phobius"/>
    </source>
</evidence>
<evidence type="ECO:0000256" key="3">
    <source>
        <dbReference type="ARBA" id="ARBA00022475"/>
    </source>
</evidence>
<reference evidence="11 12" key="1">
    <citation type="submission" date="2018-06" db="EMBL/GenBank/DDBJ databases">
        <authorList>
            <consortium name="GenomeTrakr: Next Generation Sequencing Network for Food Pathogen Tracability"/>
        </authorList>
    </citation>
    <scope>NUCLEOTIDE SEQUENCE [LARGE SCALE GENOMIC DNA]</scope>
    <source>
        <strain evidence="11 12">FLAG-51482A</strain>
    </source>
</reference>
<dbReference type="InterPro" id="IPR042094">
    <property type="entry name" value="T2SS_GspF_sf"/>
</dbReference>
<keyword evidence="6" id="KW-0067">ATP-binding</keyword>
<dbReference type="PANTHER" id="PTHR30258">
    <property type="entry name" value="TYPE II SECRETION SYSTEM PROTEIN GSPE-RELATED"/>
    <property type="match status" value="1"/>
</dbReference>
<dbReference type="SUPFAM" id="SSF52540">
    <property type="entry name" value="P-loop containing nucleoside triphosphate hydrolases"/>
    <property type="match status" value="1"/>
</dbReference>
<dbReference type="InterPro" id="IPR047667">
    <property type="entry name" value="ATPase_ComGA"/>
</dbReference>
<dbReference type="NCBIfam" id="NF041000">
    <property type="entry name" value="ATPase_ComGA"/>
    <property type="match status" value="1"/>
</dbReference>
<dbReference type="Gene3D" id="3.40.50.300">
    <property type="entry name" value="P-loop containing nucleotide triphosphate hydrolases"/>
    <property type="match status" value="1"/>
</dbReference>
<evidence type="ECO:0000256" key="4">
    <source>
        <dbReference type="ARBA" id="ARBA00022692"/>
    </source>
</evidence>
<evidence type="ECO:0000256" key="5">
    <source>
        <dbReference type="ARBA" id="ARBA00022741"/>
    </source>
</evidence>
<dbReference type="GO" id="GO:0005524">
    <property type="term" value="F:ATP binding"/>
    <property type="evidence" value="ECO:0007669"/>
    <property type="project" value="UniProtKB-KW"/>
</dbReference>
<dbReference type="Gene3D" id="3.30.450.90">
    <property type="match status" value="1"/>
</dbReference>
<evidence type="ECO:0000313" key="12">
    <source>
        <dbReference type="Proteomes" id="UP000427828"/>
    </source>
</evidence>
<dbReference type="FunFam" id="3.30.450.90:FF:000013">
    <property type="entry name" value="ComG operon protein 1"/>
    <property type="match status" value="1"/>
</dbReference>
<keyword evidence="7 9" id="KW-1133">Transmembrane helix</keyword>
<feature type="domain" description="Bacterial type II secretion system protein E" evidence="10">
    <location>
        <begin position="203"/>
        <end position="217"/>
    </location>
</feature>
<dbReference type="EMBL" id="AALAQH010000002">
    <property type="protein sequence ID" value="ECX6924183.1"/>
    <property type="molecule type" value="Genomic_DNA"/>
</dbReference>